<gene>
    <name evidence="1" type="ORF">EVEC_LOCUS12016</name>
</gene>
<dbReference type="Proteomes" id="UP000274131">
    <property type="component" value="Unassembled WGS sequence"/>
</dbReference>
<dbReference type="EMBL" id="UXUI01013250">
    <property type="protein sequence ID" value="VDD97265.1"/>
    <property type="molecule type" value="Genomic_DNA"/>
</dbReference>
<dbReference type="WBParaSite" id="EVEC_0001284801-mRNA-1">
    <property type="protein sequence ID" value="EVEC_0001284801-mRNA-1"/>
    <property type="gene ID" value="EVEC_0001284801"/>
</dbReference>
<sequence length="103" mass="11753">MSEPVQACIEVWVESLREQLEKFQSWEAAPDEDSNHRRKNLMLFKKRIEVSVKVIKDENKKWSEILADLKGPGSSFPNNCIITSTDFKYSSLRSSSTSSTNAV</sequence>
<reference evidence="3" key="1">
    <citation type="submission" date="2017-02" db="UniProtKB">
        <authorList>
            <consortium name="WormBaseParasite"/>
        </authorList>
    </citation>
    <scope>IDENTIFICATION</scope>
</reference>
<dbReference type="AlphaFoldDB" id="A0A0N4VPC0"/>
<evidence type="ECO:0000313" key="3">
    <source>
        <dbReference type="WBParaSite" id="EVEC_0001284801-mRNA-1"/>
    </source>
</evidence>
<evidence type="ECO:0000313" key="1">
    <source>
        <dbReference type="EMBL" id="VDD97265.1"/>
    </source>
</evidence>
<protein>
    <submittedName>
        <fullName evidence="3">Clathrin light chain</fullName>
    </submittedName>
</protein>
<reference evidence="1 2" key="2">
    <citation type="submission" date="2018-10" db="EMBL/GenBank/DDBJ databases">
        <authorList>
            <consortium name="Pathogen Informatics"/>
        </authorList>
    </citation>
    <scope>NUCLEOTIDE SEQUENCE [LARGE SCALE GENOMIC DNA]</scope>
</reference>
<evidence type="ECO:0000313" key="2">
    <source>
        <dbReference type="Proteomes" id="UP000274131"/>
    </source>
</evidence>
<keyword evidence="2" id="KW-1185">Reference proteome</keyword>
<name>A0A0N4VPC0_ENTVE</name>
<organism evidence="3">
    <name type="scientific">Enterobius vermicularis</name>
    <name type="common">Human pinworm</name>
    <dbReference type="NCBI Taxonomy" id="51028"/>
    <lineage>
        <taxon>Eukaryota</taxon>
        <taxon>Metazoa</taxon>
        <taxon>Ecdysozoa</taxon>
        <taxon>Nematoda</taxon>
        <taxon>Chromadorea</taxon>
        <taxon>Rhabditida</taxon>
        <taxon>Spirurina</taxon>
        <taxon>Oxyuridomorpha</taxon>
        <taxon>Oxyuroidea</taxon>
        <taxon>Oxyuridae</taxon>
        <taxon>Enterobius</taxon>
    </lineage>
</organism>
<proteinExistence type="predicted"/>
<accession>A0A0N4VPC0</accession>